<protein>
    <submittedName>
        <fullName evidence="3">Uncharacterized protein</fullName>
    </submittedName>
</protein>
<gene>
    <name evidence="3" type="ORF">CBF32_06390</name>
</gene>
<dbReference type="Pfam" id="PF04297">
    <property type="entry name" value="UPF0122"/>
    <property type="match status" value="1"/>
</dbReference>
<dbReference type="NCBIfam" id="TIGR02937">
    <property type="entry name" value="sigma70-ECF"/>
    <property type="match status" value="1"/>
</dbReference>
<evidence type="ECO:0000256" key="2">
    <source>
        <dbReference type="ARBA" id="ARBA00024764"/>
    </source>
</evidence>
<dbReference type="InterPro" id="IPR014284">
    <property type="entry name" value="RNA_pol_sigma-70_dom"/>
</dbReference>
<dbReference type="GO" id="GO:0006352">
    <property type="term" value="P:DNA-templated transcription initiation"/>
    <property type="evidence" value="ECO:0007669"/>
    <property type="project" value="InterPro"/>
</dbReference>
<dbReference type="InterPro" id="IPR036388">
    <property type="entry name" value="WH-like_DNA-bd_sf"/>
</dbReference>
<comment type="caution">
    <text evidence="3">The sequence shown here is derived from an EMBL/GenBank/DDBJ whole genome shotgun (WGS) entry which is preliminary data.</text>
</comment>
<dbReference type="Proteomes" id="UP000288197">
    <property type="component" value="Unassembled WGS sequence"/>
</dbReference>
<evidence type="ECO:0000256" key="1">
    <source>
        <dbReference type="ARBA" id="ARBA00008720"/>
    </source>
</evidence>
<sequence>MEDQLVEEYHVLVLGALKKCHVTSFHPMFEDYLQIARWVLVDAHRTFIKDGKSMDSFHNYVFQRIYWKITDEIRKELTYKDRLQTGEDDELFRDLPDTRQEDLIEINELLEKCQTILTENEKLFLEEAYVHELSIAAIARKHHVSRQTVYNWRDKVALKTITFFEK</sequence>
<dbReference type="GO" id="GO:0003700">
    <property type="term" value="F:DNA-binding transcription factor activity"/>
    <property type="evidence" value="ECO:0007669"/>
    <property type="project" value="InterPro"/>
</dbReference>
<dbReference type="Gene3D" id="1.10.10.10">
    <property type="entry name" value="Winged helix-like DNA-binding domain superfamily/Winged helix DNA-binding domain"/>
    <property type="match status" value="1"/>
</dbReference>
<evidence type="ECO:0000313" key="3">
    <source>
        <dbReference type="EMBL" id="RSU02210.1"/>
    </source>
</evidence>
<comment type="function">
    <text evidence="2">Might take part in the signal recognition particle (SRP) pathway. This is inferred from the conservation of its genetic proximity to ftsY/ffh. May be a regulatory protein.</text>
</comment>
<organism evidence="3 4">
    <name type="scientific">Vagococcus fluvialis</name>
    <dbReference type="NCBI Taxonomy" id="2738"/>
    <lineage>
        <taxon>Bacteria</taxon>
        <taxon>Bacillati</taxon>
        <taxon>Bacillota</taxon>
        <taxon>Bacilli</taxon>
        <taxon>Lactobacillales</taxon>
        <taxon>Enterococcaceae</taxon>
        <taxon>Vagococcus</taxon>
    </lineage>
</organism>
<evidence type="ECO:0000313" key="4">
    <source>
        <dbReference type="Proteomes" id="UP000288197"/>
    </source>
</evidence>
<dbReference type="EMBL" id="NGJX01000005">
    <property type="protein sequence ID" value="RSU02210.1"/>
    <property type="molecule type" value="Genomic_DNA"/>
</dbReference>
<proteinExistence type="inferred from homology"/>
<dbReference type="GeneID" id="63146277"/>
<dbReference type="AlphaFoldDB" id="A0A369AZL6"/>
<dbReference type="RefSeq" id="WP_114289531.1">
    <property type="nucleotide sequence ID" value="NZ_JARQBB010000021.1"/>
</dbReference>
<dbReference type="InterPro" id="IPR013325">
    <property type="entry name" value="RNA_pol_sigma_r2"/>
</dbReference>
<reference evidence="3 4" key="1">
    <citation type="submission" date="2017-05" db="EMBL/GenBank/DDBJ databases">
        <title>Vagococcus spp. assemblies.</title>
        <authorList>
            <person name="Gulvik C.A."/>
        </authorList>
    </citation>
    <scope>NUCLEOTIDE SEQUENCE [LARGE SCALE GENOMIC DNA]</scope>
    <source>
        <strain evidence="3 4">NCFB 2497</strain>
    </source>
</reference>
<dbReference type="OrthoDB" id="2184014at2"/>
<keyword evidence="4" id="KW-1185">Reference proteome</keyword>
<dbReference type="SUPFAM" id="SSF88946">
    <property type="entry name" value="Sigma2 domain of RNA polymerase sigma factors"/>
    <property type="match status" value="1"/>
</dbReference>
<comment type="similarity">
    <text evidence="1">Belongs to the UPF0122 family.</text>
</comment>
<dbReference type="InterPro" id="IPR007394">
    <property type="entry name" value="UPF0122"/>
</dbReference>
<dbReference type="SUPFAM" id="SSF88659">
    <property type="entry name" value="Sigma3 and sigma4 domains of RNA polymerase sigma factors"/>
    <property type="match status" value="1"/>
</dbReference>
<name>A0A369AZL6_9ENTE</name>
<accession>A0A369AZL6</accession>
<dbReference type="InterPro" id="IPR013324">
    <property type="entry name" value="RNA_pol_sigma_r3/r4-like"/>
</dbReference>